<evidence type="ECO:0000256" key="7">
    <source>
        <dbReference type="ARBA" id="ARBA00022840"/>
    </source>
</evidence>
<evidence type="ECO:0000256" key="9">
    <source>
        <dbReference type="ARBA" id="ARBA00048090"/>
    </source>
</evidence>
<dbReference type="Gene3D" id="3.40.50.300">
    <property type="entry name" value="P-loop containing nucleotide triphosphate hydrolases"/>
    <property type="match status" value="1"/>
</dbReference>
<dbReference type="OrthoDB" id="9795716at2"/>
<comment type="pathway">
    <text evidence="1">Carbohydrate acid metabolism.</text>
</comment>
<protein>
    <recommendedName>
        <fullName evidence="3 10">Gluconokinase</fullName>
        <ecNumber evidence="3 10">2.7.1.12</ecNumber>
    </recommendedName>
</protein>
<dbReference type="AlphaFoldDB" id="A0A263DB36"/>
<dbReference type="Pfam" id="PF01202">
    <property type="entry name" value="SKI"/>
    <property type="match status" value="1"/>
</dbReference>
<dbReference type="PANTHER" id="PTHR43442">
    <property type="entry name" value="GLUCONOKINASE-RELATED"/>
    <property type="match status" value="1"/>
</dbReference>
<dbReference type="InterPro" id="IPR027417">
    <property type="entry name" value="P-loop_NTPase"/>
</dbReference>
<gene>
    <name evidence="11" type="ORF">CFN78_03290</name>
</gene>
<dbReference type="PANTHER" id="PTHR43442:SF3">
    <property type="entry name" value="GLUCONOKINASE-RELATED"/>
    <property type="match status" value="1"/>
</dbReference>
<evidence type="ECO:0000256" key="1">
    <source>
        <dbReference type="ARBA" id="ARBA00004761"/>
    </source>
</evidence>
<proteinExistence type="inferred from homology"/>
<comment type="caution">
    <text evidence="11">The sequence shown here is derived from an EMBL/GenBank/DDBJ whole genome shotgun (WGS) entry which is preliminary data.</text>
</comment>
<dbReference type="NCBIfam" id="TIGR01313">
    <property type="entry name" value="therm_gnt_kin"/>
    <property type="match status" value="1"/>
</dbReference>
<dbReference type="CDD" id="cd02021">
    <property type="entry name" value="GntK"/>
    <property type="match status" value="1"/>
</dbReference>
<dbReference type="EMBL" id="NKYE01000001">
    <property type="protein sequence ID" value="OZM75198.1"/>
    <property type="molecule type" value="Genomic_DNA"/>
</dbReference>
<dbReference type="RefSeq" id="WP_094860975.1">
    <property type="nucleotide sequence ID" value="NZ_NKYE01000001.1"/>
</dbReference>
<comment type="similarity">
    <text evidence="2 10">Belongs to the gluconokinase GntK/GntV family.</text>
</comment>
<dbReference type="GO" id="GO:0046316">
    <property type="term" value="F:gluconokinase activity"/>
    <property type="evidence" value="ECO:0007669"/>
    <property type="project" value="UniProtKB-EC"/>
</dbReference>
<evidence type="ECO:0000256" key="10">
    <source>
        <dbReference type="RuleBase" id="RU363066"/>
    </source>
</evidence>
<evidence type="ECO:0000256" key="6">
    <source>
        <dbReference type="ARBA" id="ARBA00022777"/>
    </source>
</evidence>
<dbReference type="FunFam" id="3.40.50.300:FF:000522">
    <property type="entry name" value="Gluconokinase"/>
    <property type="match status" value="1"/>
</dbReference>
<accession>A0A263DB36</accession>
<evidence type="ECO:0000256" key="3">
    <source>
        <dbReference type="ARBA" id="ARBA00012054"/>
    </source>
</evidence>
<reference evidence="11 12" key="1">
    <citation type="submission" date="2017-07" db="EMBL/GenBank/DDBJ databases">
        <title>Amycolatopsis antarcticus sp. nov., isolated from the surface of an Antarcticus brown macroalga.</title>
        <authorList>
            <person name="Wang J."/>
            <person name="Leiva S."/>
            <person name="Huang J."/>
            <person name="Huang Y."/>
        </authorList>
    </citation>
    <scope>NUCLEOTIDE SEQUENCE [LARGE SCALE GENOMIC DNA]</scope>
    <source>
        <strain evidence="11 12">AU-G6</strain>
    </source>
</reference>
<dbReference type="InterPro" id="IPR006001">
    <property type="entry name" value="Therm_gnt_kin"/>
</dbReference>
<evidence type="ECO:0000256" key="4">
    <source>
        <dbReference type="ARBA" id="ARBA00022679"/>
    </source>
</evidence>
<evidence type="ECO:0000256" key="2">
    <source>
        <dbReference type="ARBA" id="ARBA00008420"/>
    </source>
</evidence>
<sequence>MPVIVVMGVSGSGKTTVGTALAEALGVEYAESDSFHPKENIDKMTAGTPLTDEDRLPWLRSIAEWIGERPGGVVSSSALKRGYRDILRSGGDVLFLHLHGDRSLLASRMGSRSGHFMPVSLLDSQLADLEPLDDDEQGLTVDIADPPDVLVGQALAALGVPARAPEDRS</sequence>
<evidence type="ECO:0000256" key="8">
    <source>
        <dbReference type="ARBA" id="ARBA00023064"/>
    </source>
</evidence>
<keyword evidence="6 10" id="KW-0418">Kinase</keyword>
<evidence type="ECO:0000313" key="11">
    <source>
        <dbReference type="EMBL" id="OZM75198.1"/>
    </source>
</evidence>
<dbReference type="InterPro" id="IPR031322">
    <property type="entry name" value="Shikimate/glucono_kinase"/>
</dbReference>
<keyword evidence="12" id="KW-1185">Reference proteome</keyword>
<dbReference type="GO" id="GO:0019521">
    <property type="term" value="P:D-gluconate metabolic process"/>
    <property type="evidence" value="ECO:0007669"/>
    <property type="project" value="UniProtKB-KW"/>
</dbReference>
<organism evidence="11 12">
    <name type="scientific">Amycolatopsis antarctica</name>
    <dbReference type="NCBI Taxonomy" id="1854586"/>
    <lineage>
        <taxon>Bacteria</taxon>
        <taxon>Bacillati</taxon>
        <taxon>Actinomycetota</taxon>
        <taxon>Actinomycetes</taxon>
        <taxon>Pseudonocardiales</taxon>
        <taxon>Pseudonocardiaceae</taxon>
        <taxon>Amycolatopsis</taxon>
    </lineage>
</organism>
<dbReference type="InParanoid" id="A0A263DB36"/>
<comment type="catalytic activity">
    <reaction evidence="9 10">
        <text>D-gluconate + ATP = 6-phospho-D-gluconate + ADP + H(+)</text>
        <dbReference type="Rhea" id="RHEA:19433"/>
        <dbReference type="ChEBI" id="CHEBI:15378"/>
        <dbReference type="ChEBI" id="CHEBI:18391"/>
        <dbReference type="ChEBI" id="CHEBI:30616"/>
        <dbReference type="ChEBI" id="CHEBI:58759"/>
        <dbReference type="ChEBI" id="CHEBI:456216"/>
        <dbReference type="EC" id="2.7.1.12"/>
    </reaction>
</comment>
<keyword evidence="7 10" id="KW-0067">ATP-binding</keyword>
<keyword evidence="4 10" id="KW-0808">Transferase</keyword>
<evidence type="ECO:0000313" key="12">
    <source>
        <dbReference type="Proteomes" id="UP000242444"/>
    </source>
</evidence>
<dbReference type="GO" id="GO:0005737">
    <property type="term" value="C:cytoplasm"/>
    <property type="evidence" value="ECO:0007669"/>
    <property type="project" value="TreeGrafter"/>
</dbReference>
<dbReference type="SUPFAM" id="SSF52540">
    <property type="entry name" value="P-loop containing nucleoside triphosphate hydrolases"/>
    <property type="match status" value="1"/>
</dbReference>
<dbReference type="Proteomes" id="UP000242444">
    <property type="component" value="Unassembled WGS sequence"/>
</dbReference>
<keyword evidence="5 10" id="KW-0547">Nucleotide-binding</keyword>
<keyword evidence="8" id="KW-0311">Gluconate utilization</keyword>
<name>A0A263DB36_9PSEU</name>
<dbReference type="GO" id="GO:0005524">
    <property type="term" value="F:ATP binding"/>
    <property type="evidence" value="ECO:0007669"/>
    <property type="project" value="UniProtKB-KW"/>
</dbReference>
<dbReference type="EC" id="2.7.1.12" evidence="3 10"/>
<evidence type="ECO:0000256" key="5">
    <source>
        <dbReference type="ARBA" id="ARBA00022741"/>
    </source>
</evidence>